<protein>
    <submittedName>
        <fullName evidence="3">DUF1624 domain-containing protein</fullName>
    </submittedName>
</protein>
<dbReference type="InterPro" id="IPR012429">
    <property type="entry name" value="HGSNAT_cat"/>
</dbReference>
<comment type="caution">
    <text evidence="3">The sequence shown here is derived from an EMBL/GenBank/DDBJ whole genome shotgun (WGS) entry which is preliminary data.</text>
</comment>
<keyword evidence="1" id="KW-0472">Membrane</keyword>
<accession>A0ABW3AQU1</accession>
<feature type="transmembrane region" description="Helical" evidence="1">
    <location>
        <begin position="194"/>
        <end position="216"/>
    </location>
</feature>
<feature type="transmembrane region" description="Helical" evidence="1">
    <location>
        <begin position="355"/>
        <end position="376"/>
    </location>
</feature>
<feature type="domain" description="Heparan-alpha-glucosaminide N-acetyltransferase catalytic" evidence="2">
    <location>
        <begin position="10"/>
        <end position="222"/>
    </location>
</feature>
<keyword evidence="1" id="KW-1133">Transmembrane helix</keyword>
<feature type="transmembrane region" description="Helical" evidence="1">
    <location>
        <begin position="277"/>
        <end position="294"/>
    </location>
</feature>
<evidence type="ECO:0000256" key="1">
    <source>
        <dbReference type="SAM" id="Phobius"/>
    </source>
</evidence>
<dbReference type="EMBL" id="JBHTHZ010000003">
    <property type="protein sequence ID" value="MFD0793372.1"/>
    <property type="molecule type" value="Genomic_DNA"/>
</dbReference>
<feature type="transmembrane region" description="Helical" evidence="1">
    <location>
        <begin position="58"/>
        <end position="79"/>
    </location>
</feature>
<proteinExistence type="predicted"/>
<dbReference type="Proteomes" id="UP001597010">
    <property type="component" value="Unassembled WGS sequence"/>
</dbReference>
<evidence type="ECO:0000259" key="2">
    <source>
        <dbReference type="Pfam" id="PF07786"/>
    </source>
</evidence>
<organism evidence="3 4">
    <name type="scientific">Mucilaginibacter litoreus</name>
    <dbReference type="NCBI Taxonomy" id="1048221"/>
    <lineage>
        <taxon>Bacteria</taxon>
        <taxon>Pseudomonadati</taxon>
        <taxon>Bacteroidota</taxon>
        <taxon>Sphingobacteriia</taxon>
        <taxon>Sphingobacteriales</taxon>
        <taxon>Sphingobacteriaceae</taxon>
        <taxon>Mucilaginibacter</taxon>
    </lineage>
</organism>
<feature type="transmembrane region" description="Helical" evidence="1">
    <location>
        <begin position="144"/>
        <end position="164"/>
    </location>
</feature>
<evidence type="ECO:0000313" key="3">
    <source>
        <dbReference type="EMBL" id="MFD0793372.1"/>
    </source>
</evidence>
<dbReference type="Pfam" id="PF07786">
    <property type="entry name" value="HGSNAT_cat"/>
    <property type="match status" value="1"/>
</dbReference>
<sequence>MTTALPIKARIQSIDILRGAIMLIMALDHTREFLHHGGIMSDPTDLRTTTPMLFFTRWITHFCAPVFVFLSGVSVYLAGTRKSKKGLSSFLIKRGLWLVFIEIVVMTLAFTLNPLYNAVALQVIWVIGISMIILGLLIWVPLKIIGFIGIVLVLGHDALNFIRLPENSAEDVLMKLLFTARGSLFFLDKMHVVFALYAILPWTGVMMLGYALGSIYEAGYNAAKRKSFLLYSSVALFAIFLVLRFVNGYGDPAPWAVQKNGIFTFMSFLNVSKYPPSLMYCCITLSAALMVLALTENATGKLAAFFKVYGSVPFFYYVLHFYLIRLISVIIFFVQGFGASDIITPNDPFLFTPPGVGFDLGYVYIFWLMIILLLYYPCKCFSNYKKTHLQWWLSYL</sequence>
<evidence type="ECO:0000313" key="4">
    <source>
        <dbReference type="Proteomes" id="UP001597010"/>
    </source>
</evidence>
<gene>
    <name evidence="3" type="ORF">ACFQZX_07060</name>
</gene>
<name>A0ABW3AQU1_9SPHI</name>
<dbReference type="PANTHER" id="PTHR40407:SF1">
    <property type="entry name" value="HEPARAN-ALPHA-GLUCOSAMINIDE N-ACETYLTRANSFERASE CATALYTIC DOMAIN-CONTAINING PROTEIN"/>
    <property type="match status" value="1"/>
</dbReference>
<feature type="transmembrane region" description="Helical" evidence="1">
    <location>
        <begin position="228"/>
        <end position="246"/>
    </location>
</feature>
<dbReference type="PANTHER" id="PTHR40407">
    <property type="entry name" value="MEMBRANE PROTEIN-LIKE PROTEIN"/>
    <property type="match status" value="1"/>
</dbReference>
<keyword evidence="4" id="KW-1185">Reference proteome</keyword>
<feature type="transmembrane region" description="Helical" evidence="1">
    <location>
        <begin position="91"/>
        <end position="112"/>
    </location>
</feature>
<reference evidence="4" key="1">
    <citation type="journal article" date="2019" name="Int. J. Syst. Evol. Microbiol.">
        <title>The Global Catalogue of Microorganisms (GCM) 10K type strain sequencing project: providing services to taxonomists for standard genome sequencing and annotation.</title>
        <authorList>
            <consortium name="The Broad Institute Genomics Platform"/>
            <consortium name="The Broad Institute Genome Sequencing Center for Infectious Disease"/>
            <person name="Wu L."/>
            <person name="Ma J."/>
        </authorList>
    </citation>
    <scope>NUCLEOTIDE SEQUENCE [LARGE SCALE GENOMIC DNA]</scope>
    <source>
        <strain evidence="4">CCUG 61484</strain>
    </source>
</reference>
<feature type="transmembrane region" description="Helical" evidence="1">
    <location>
        <begin position="314"/>
        <end position="335"/>
    </location>
</feature>
<dbReference type="RefSeq" id="WP_377113049.1">
    <property type="nucleotide sequence ID" value="NZ_JBHTHZ010000003.1"/>
</dbReference>
<keyword evidence="1" id="KW-0812">Transmembrane</keyword>